<dbReference type="EMBL" id="JAFLNM010000003">
    <property type="protein sequence ID" value="MBO0342917.1"/>
    <property type="molecule type" value="Genomic_DNA"/>
</dbReference>
<keyword evidence="2" id="KW-1185">Reference proteome</keyword>
<accession>A0ABS3FIA9</accession>
<comment type="caution">
    <text evidence="1">The sequence shown here is derived from an EMBL/GenBank/DDBJ whole genome shotgun (WGS) entry which is preliminary data.</text>
</comment>
<dbReference type="Proteomes" id="UP000664807">
    <property type="component" value="Unassembled WGS sequence"/>
</dbReference>
<evidence type="ECO:0000313" key="1">
    <source>
        <dbReference type="EMBL" id="MBO0342917.1"/>
    </source>
</evidence>
<dbReference type="RefSeq" id="WP_207029884.1">
    <property type="nucleotide sequence ID" value="NZ_JAFLNM010000003.1"/>
</dbReference>
<protein>
    <recommendedName>
        <fullName evidence="3">4Fe4S-binding SPASM domain-containing protein</fullName>
    </recommendedName>
</protein>
<sequence>MTRGILLLCCAVFFSCQPKKKDNKEQTKSQQDTILKTITQEEHILKPIFESFDYLILGKKPADIMIIGRSKASDSFPIYNQLASYGDDIIMGKDVAYEDVKIYRKYTPKSSFEDFAVDIYEDELAEPDFSTNPDAENFVTRIKEGCAKGINFAGHYTLVSWGCGSPCQSGVIVDRITGKIYDGPVTSLGSEFKKDSELLIKNIGALDTETNLIDVCSYCEVTHEVWTGNSFKEVE</sequence>
<name>A0ABS3FIA9_9FLAO</name>
<gene>
    <name evidence="1" type="ORF">J0654_14775</name>
</gene>
<evidence type="ECO:0000313" key="2">
    <source>
        <dbReference type="Proteomes" id="UP000664807"/>
    </source>
</evidence>
<evidence type="ECO:0008006" key="3">
    <source>
        <dbReference type="Google" id="ProtNLM"/>
    </source>
</evidence>
<reference evidence="1 2" key="1">
    <citation type="submission" date="2021-03" db="EMBL/GenBank/DDBJ databases">
        <title>Muricauda lutimaris sp. nov. and Muricauda ruestringensis sp. nov, two marine members of the Flavobacteriaceae isolated from deep sea sediments of Western Pacific.</title>
        <authorList>
            <person name="Zhao S."/>
            <person name="Liu R."/>
        </authorList>
    </citation>
    <scope>NUCLEOTIDE SEQUENCE [LARGE SCALE GENOMIC DNA]</scope>
    <source>
        <strain evidence="1 2">BC31-3-A3</strain>
    </source>
</reference>
<dbReference type="PROSITE" id="PS51257">
    <property type="entry name" value="PROKAR_LIPOPROTEIN"/>
    <property type="match status" value="1"/>
</dbReference>
<proteinExistence type="predicted"/>
<organism evidence="1 2">
    <name type="scientific">Flagellimonas profundi</name>
    <dbReference type="NCBI Taxonomy" id="2915620"/>
    <lineage>
        <taxon>Bacteria</taxon>
        <taxon>Pseudomonadati</taxon>
        <taxon>Bacteroidota</taxon>
        <taxon>Flavobacteriia</taxon>
        <taxon>Flavobacteriales</taxon>
        <taxon>Flavobacteriaceae</taxon>
        <taxon>Flagellimonas</taxon>
    </lineage>
</organism>